<proteinExistence type="predicted"/>
<accession>A0A9P6C8U6</accession>
<dbReference type="EMBL" id="MU150431">
    <property type="protein sequence ID" value="KAF9456382.1"/>
    <property type="molecule type" value="Genomic_DNA"/>
</dbReference>
<dbReference type="AlphaFoldDB" id="A0A9P6C8U6"/>
<evidence type="ECO:0000256" key="1">
    <source>
        <dbReference type="SAM" id="Phobius"/>
    </source>
</evidence>
<protein>
    <submittedName>
        <fullName evidence="2">Uncharacterized protein</fullName>
    </submittedName>
</protein>
<reference evidence="2" key="1">
    <citation type="submission" date="2020-11" db="EMBL/GenBank/DDBJ databases">
        <authorList>
            <consortium name="DOE Joint Genome Institute"/>
            <person name="Ahrendt S."/>
            <person name="Riley R."/>
            <person name="Andreopoulos W."/>
            <person name="Labutti K."/>
            <person name="Pangilinan J."/>
            <person name="Ruiz-Duenas F.J."/>
            <person name="Barrasa J.M."/>
            <person name="Sanchez-Garcia M."/>
            <person name="Camarero S."/>
            <person name="Miyauchi S."/>
            <person name="Serrano A."/>
            <person name="Linde D."/>
            <person name="Babiker R."/>
            <person name="Drula E."/>
            <person name="Ayuso-Fernandez I."/>
            <person name="Pacheco R."/>
            <person name="Padilla G."/>
            <person name="Ferreira P."/>
            <person name="Barriuso J."/>
            <person name="Kellner H."/>
            <person name="Castanera R."/>
            <person name="Alfaro M."/>
            <person name="Ramirez L."/>
            <person name="Pisabarro A.G."/>
            <person name="Kuo A."/>
            <person name="Tritt A."/>
            <person name="Lipzen A."/>
            <person name="He G."/>
            <person name="Yan M."/>
            <person name="Ng V."/>
            <person name="Cullen D."/>
            <person name="Martin F."/>
            <person name="Rosso M.-N."/>
            <person name="Henrissat B."/>
            <person name="Hibbett D."/>
            <person name="Martinez A.T."/>
            <person name="Grigoriev I.V."/>
        </authorList>
    </citation>
    <scope>NUCLEOTIDE SEQUENCE</scope>
    <source>
        <strain evidence="2">CBS 247.69</strain>
    </source>
</reference>
<name>A0A9P6C8U6_9AGAR</name>
<keyword evidence="1" id="KW-0812">Transmembrane</keyword>
<feature type="transmembrane region" description="Helical" evidence="1">
    <location>
        <begin position="32"/>
        <end position="52"/>
    </location>
</feature>
<keyword evidence="1" id="KW-0472">Membrane</keyword>
<evidence type="ECO:0000313" key="2">
    <source>
        <dbReference type="EMBL" id="KAF9456382.1"/>
    </source>
</evidence>
<sequence length="64" mass="6918">MLGTPRLISRSRATILPSSLEWYGTVPGHSPYGKVFSISAIACIATFPVIVFDKSDRCSLFGAK</sequence>
<organism evidence="2 3">
    <name type="scientific">Collybia nuda</name>
    <dbReference type="NCBI Taxonomy" id="64659"/>
    <lineage>
        <taxon>Eukaryota</taxon>
        <taxon>Fungi</taxon>
        <taxon>Dikarya</taxon>
        <taxon>Basidiomycota</taxon>
        <taxon>Agaricomycotina</taxon>
        <taxon>Agaricomycetes</taxon>
        <taxon>Agaricomycetidae</taxon>
        <taxon>Agaricales</taxon>
        <taxon>Tricholomatineae</taxon>
        <taxon>Clitocybaceae</taxon>
        <taxon>Collybia</taxon>
    </lineage>
</organism>
<evidence type="ECO:0000313" key="3">
    <source>
        <dbReference type="Proteomes" id="UP000807353"/>
    </source>
</evidence>
<gene>
    <name evidence="2" type="ORF">BDZ94DRAFT_398971</name>
</gene>
<dbReference type="Proteomes" id="UP000807353">
    <property type="component" value="Unassembled WGS sequence"/>
</dbReference>
<keyword evidence="3" id="KW-1185">Reference proteome</keyword>
<comment type="caution">
    <text evidence="2">The sequence shown here is derived from an EMBL/GenBank/DDBJ whole genome shotgun (WGS) entry which is preliminary data.</text>
</comment>
<keyword evidence="1" id="KW-1133">Transmembrane helix</keyword>